<accession>A0AAE3LQZ6</accession>
<dbReference type="AlphaFoldDB" id="A0AAE3LQZ6"/>
<dbReference type="RefSeq" id="WP_263073254.1">
    <property type="nucleotide sequence ID" value="NZ_JAOUSF010000003.1"/>
</dbReference>
<evidence type="ECO:0000256" key="1">
    <source>
        <dbReference type="SAM" id="Phobius"/>
    </source>
</evidence>
<keyword evidence="1" id="KW-0472">Membrane</keyword>
<dbReference type="Proteomes" id="UP001209318">
    <property type="component" value="Unassembled WGS sequence"/>
</dbReference>
<proteinExistence type="predicted"/>
<reference evidence="2" key="1">
    <citation type="submission" date="2022-10" db="EMBL/GenBank/DDBJ databases">
        <title>Description of Fervidibacillus gen. nov. in the family Fervidibacillaceae fam. nov. with two species, Fervidibacillus albus sp. nov., and Fervidibacillus halotolerans sp. nov., isolated from tidal flat sediments.</title>
        <authorList>
            <person name="Kwon K.K."/>
            <person name="Yang S.-H."/>
        </authorList>
    </citation>
    <scope>NUCLEOTIDE SEQUENCE</scope>
    <source>
        <strain evidence="2">JCM 19140</strain>
    </source>
</reference>
<keyword evidence="1" id="KW-0812">Transmembrane</keyword>
<dbReference type="InterPro" id="IPR007813">
    <property type="entry name" value="PilN"/>
</dbReference>
<keyword evidence="1" id="KW-1133">Transmembrane helix</keyword>
<sequence>MIPNINLLPKYERKDSRIFIIVLTIAVAWLLLLLFSIYQYVLANSDIKLLQKQTESATLERAVLEKQLHMIDVEQLATIQDAITYVEGITVPTSIVIEELNQLLPNTSYLRQYSYNNGEISIQSEFASMNTIAQYITALDASEIISDAVVNTITANAGDTVTSYNVSFIVRVNREELVKLDRGEDND</sequence>
<keyword evidence="3" id="KW-1185">Reference proteome</keyword>
<name>A0AAE3LQZ6_9BACI</name>
<feature type="transmembrane region" description="Helical" evidence="1">
    <location>
        <begin position="18"/>
        <end position="41"/>
    </location>
</feature>
<protein>
    <submittedName>
        <fullName evidence="2">PilN domain-containing protein</fullName>
    </submittedName>
</protein>
<gene>
    <name evidence="2" type="ORF">OEV98_10645</name>
</gene>
<organism evidence="2 3">
    <name type="scientific">Perspicuibacillus lycopersici</name>
    <dbReference type="NCBI Taxonomy" id="1325689"/>
    <lineage>
        <taxon>Bacteria</taxon>
        <taxon>Bacillati</taxon>
        <taxon>Bacillota</taxon>
        <taxon>Bacilli</taxon>
        <taxon>Bacillales</taxon>
        <taxon>Bacillaceae</taxon>
        <taxon>Perspicuibacillus</taxon>
    </lineage>
</organism>
<dbReference type="EMBL" id="JAOUSF010000003">
    <property type="protein sequence ID" value="MCU9614019.1"/>
    <property type="molecule type" value="Genomic_DNA"/>
</dbReference>
<comment type="caution">
    <text evidence="2">The sequence shown here is derived from an EMBL/GenBank/DDBJ whole genome shotgun (WGS) entry which is preliminary data.</text>
</comment>
<evidence type="ECO:0000313" key="3">
    <source>
        <dbReference type="Proteomes" id="UP001209318"/>
    </source>
</evidence>
<dbReference type="Pfam" id="PF05137">
    <property type="entry name" value="PilN"/>
    <property type="match status" value="1"/>
</dbReference>
<evidence type="ECO:0000313" key="2">
    <source>
        <dbReference type="EMBL" id="MCU9614019.1"/>
    </source>
</evidence>